<dbReference type="Gene3D" id="2.60.40.4060">
    <property type="entry name" value="Reeler domain"/>
    <property type="match status" value="1"/>
</dbReference>
<dbReference type="STRING" id="947013.SAMN04488109_1762"/>
<name>A0A1M5MIZ2_9BACT</name>
<proteinExistence type="predicted"/>
<dbReference type="RefSeq" id="WP_073132848.1">
    <property type="nucleotide sequence ID" value="NZ_FQWQ01000001.1"/>
</dbReference>
<dbReference type="InterPro" id="IPR026444">
    <property type="entry name" value="Secre_tail"/>
</dbReference>
<keyword evidence="1" id="KW-0732">Signal</keyword>
<accession>A0A1M5MIZ2</accession>
<feature type="signal peptide" evidence="1">
    <location>
        <begin position="1"/>
        <end position="32"/>
    </location>
</feature>
<dbReference type="OrthoDB" id="927019at2"/>
<dbReference type="AlphaFoldDB" id="A0A1M5MIZ2"/>
<keyword evidence="3" id="KW-1185">Reference proteome</keyword>
<evidence type="ECO:0000313" key="3">
    <source>
        <dbReference type="Proteomes" id="UP000184212"/>
    </source>
</evidence>
<feature type="chain" id="PRO_5012477385" evidence="1">
    <location>
        <begin position="33"/>
        <end position="369"/>
    </location>
</feature>
<organism evidence="2 3">
    <name type="scientific">Chryseolinea serpens</name>
    <dbReference type="NCBI Taxonomy" id="947013"/>
    <lineage>
        <taxon>Bacteria</taxon>
        <taxon>Pseudomonadati</taxon>
        <taxon>Bacteroidota</taxon>
        <taxon>Cytophagia</taxon>
        <taxon>Cytophagales</taxon>
        <taxon>Fulvivirgaceae</taxon>
        <taxon>Chryseolinea</taxon>
    </lineage>
</organism>
<evidence type="ECO:0000313" key="2">
    <source>
        <dbReference type="EMBL" id="SHG77082.1"/>
    </source>
</evidence>
<evidence type="ECO:0000256" key="1">
    <source>
        <dbReference type="SAM" id="SignalP"/>
    </source>
</evidence>
<dbReference type="Proteomes" id="UP000184212">
    <property type="component" value="Unassembled WGS sequence"/>
</dbReference>
<dbReference type="NCBIfam" id="TIGR04183">
    <property type="entry name" value="Por_Secre_tail"/>
    <property type="match status" value="1"/>
</dbReference>
<dbReference type="EMBL" id="FQWQ01000001">
    <property type="protein sequence ID" value="SHG77082.1"/>
    <property type="molecule type" value="Genomic_DNA"/>
</dbReference>
<gene>
    <name evidence="2" type="ORF">SAMN04488109_1762</name>
</gene>
<sequence>MKNSLLTVVVVVFIIADLAFTFSTSAPPAANANDPGNDNCTACHTTFPLSTSGVLWNNIHLTSTVPLSQFAPGTNYTLQLSFADALRSKYGFELVALPSGAGPGDPSIGSLTATSPLTVLQTSGGREYLSHSPSGTSAPSNTKTWTFDWETPSNYTGDVDFFIVISSTNGDGTSAGDRTYARIFSSSVVLPITLLSFEATPSEGKVHLKWVTASEENNQFFTVQRTVDAKNFVDLDTVAGAGTTNVARSYEWVDHAPYGGNSYYRIMQTDYDGRFTYSKLVSAKIDLESDLRIYPNPVGRETLTIESADPGSILELVDILKNFTALDLSAAKTDQPSPNKITLSNLASGFYVIQVRVNGVLMSGKVVVQ</sequence>
<dbReference type="NCBIfam" id="NF041895">
    <property type="entry name" value="choice_anch_V"/>
    <property type="match status" value="1"/>
</dbReference>
<protein>
    <submittedName>
        <fullName evidence="2">Por secretion system C-terminal sorting domain-containing protein</fullName>
    </submittedName>
</protein>
<reference evidence="2 3" key="1">
    <citation type="submission" date="2016-11" db="EMBL/GenBank/DDBJ databases">
        <authorList>
            <person name="Jaros S."/>
            <person name="Januszkiewicz K."/>
            <person name="Wedrychowicz H."/>
        </authorList>
    </citation>
    <scope>NUCLEOTIDE SEQUENCE [LARGE SCALE GENOMIC DNA]</scope>
    <source>
        <strain evidence="2 3">DSM 24574</strain>
    </source>
</reference>
<dbReference type="InterPro" id="IPR042307">
    <property type="entry name" value="Reeler_sf"/>
</dbReference>